<dbReference type="Proteomes" id="UP000276215">
    <property type="component" value="Unassembled WGS sequence"/>
</dbReference>
<accession>A0A3N4JAH7</accession>
<proteinExistence type="predicted"/>
<organism evidence="1 2">
    <name type="scientific">Choiromyces venosus 120613-1</name>
    <dbReference type="NCBI Taxonomy" id="1336337"/>
    <lineage>
        <taxon>Eukaryota</taxon>
        <taxon>Fungi</taxon>
        <taxon>Dikarya</taxon>
        <taxon>Ascomycota</taxon>
        <taxon>Pezizomycotina</taxon>
        <taxon>Pezizomycetes</taxon>
        <taxon>Pezizales</taxon>
        <taxon>Tuberaceae</taxon>
        <taxon>Choiromyces</taxon>
    </lineage>
</organism>
<evidence type="ECO:0000313" key="2">
    <source>
        <dbReference type="Proteomes" id="UP000276215"/>
    </source>
</evidence>
<dbReference type="AlphaFoldDB" id="A0A3N4JAH7"/>
<reference evidence="1 2" key="1">
    <citation type="journal article" date="2018" name="Nat. Ecol. Evol.">
        <title>Pezizomycetes genomes reveal the molecular basis of ectomycorrhizal truffle lifestyle.</title>
        <authorList>
            <person name="Murat C."/>
            <person name="Payen T."/>
            <person name="Noel B."/>
            <person name="Kuo A."/>
            <person name="Morin E."/>
            <person name="Chen J."/>
            <person name="Kohler A."/>
            <person name="Krizsan K."/>
            <person name="Balestrini R."/>
            <person name="Da Silva C."/>
            <person name="Montanini B."/>
            <person name="Hainaut M."/>
            <person name="Levati E."/>
            <person name="Barry K.W."/>
            <person name="Belfiori B."/>
            <person name="Cichocki N."/>
            <person name="Clum A."/>
            <person name="Dockter R.B."/>
            <person name="Fauchery L."/>
            <person name="Guy J."/>
            <person name="Iotti M."/>
            <person name="Le Tacon F."/>
            <person name="Lindquist E.A."/>
            <person name="Lipzen A."/>
            <person name="Malagnac F."/>
            <person name="Mello A."/>
            <person name="Molinier V."/>
            <person name="Miyauchi S."/>
            <person name="Poulain J."/>
            <person name="Riccioni C."/>
            <person name="Rubini A."/>
            <person name="Sitrit Y."/>
            <person name="Splivallo R."/>
            <person name="Traeger S."/>
            <person name="Wang M."/>
            <person name="Zifcakova L."/>
            <person name="Wipf D."/>
            <person name="Zambonelli A."/>
            <person name="Paolocci F."/>
            <person name="Nowrousian M."/>
            <person name="Ottonello S."/>
            <person name="Baldrian P."/>
            <person name="Spatafora J.W."/>
            <person name="Henrissat B."/>
            <person name="Nagy L.G."/>
            <person name="Aury J.M."/>
            <person name="Wincker P."/>
            <person name="Grigoriev I.V."/>
            <person name="Bonfante P."/>
            <person name="Martin F.M."/>
        </authorList>
    </citation>
    <scope>NUCLEOTIDE SEQUENCE [LARGE SCALE GENOMIC DNA]</scope>
    <source>
        <strain evidence="1 2">120613-1</strain>
    </source>
</reference>
<protein>
    <submittedName>
        <fullName evidence="1">Uncharacterized protein</fullName>
    </submittedName>
</protein>
<dbReference type="EMBL" id="ML120427">
    <property type="protein sequence ID" value="RPA95282.1"/>
    <property type="molecule type" value="Genomic_DNA"/>
</dbReference>
<keyword evidence="2" id="KW-1185">Reference proteome</keyword>
<evidence type="ECO:0000313" key="1">
    <source>
        <dbReference type="EMBL" id="RPA95282.1"/>
    </source>
</evidence>
<gene>
    <name evidence="1" type="ORF">L873DRAFT_1812951</name>
</gene>
<name>A0A3N4JAH7_9PEZI</name>
<sequence length="52" mass="5843">MVPSTKSTKKVGLTALQKYELCCLHAQYPQMKLADFVLLDNCPQRPASMKIC</sequence>